<keyword evidence="2" id="KW-1185">Reference proteome</keyword>
<dbReference type="AlphaFoldDB" id="Q2SNB2"/>
<proteinExistence type="predicted"/>
<dbReference type="Proteomes" id="UP000000238">
    <property type="component" value="Chromosome"/>
</dbReference>
<dbReference type="KEGG" id="hch:HCH_00975"/>
<dbReference type="EMBL" id="CP000155">
    <property type="protein sequence ID" value="ABC27862.1"/>
    <property type="molecule type" value="Genomic_DNA"/>
</dbReference>
<evidence type="ECO:0000313" key="2">
    <source>
        <dbReference type="Proteomes" id="UP000000238"/>
    </source>
</evidence>
<gene>
    <name evidence="1" type="ordered locus">HCH_00975</name>
</gene>
<sequence>MKPETNESLLFALTHPYEVTVMQEMREYFEWMYYAN</sequence>
<evidence type="ECO:0000313" key="1">
    <source>
        <dbReference type="EMBL" id="ABC27862.1"/>
    </source>
</evidence>
<accession>Q2SNB2</accession>
<dbReference type="HOGENOM" id="CLU_3356494_0_0_6"/>
<protein>
    <submittedName>
        <fullName evidence="1">Uncharacterized protein</fullName>
    </submittedName>
</protein>
<reference evidence="1 2" key="1">
    <citation type="journal article" date="2005" name="Nucleic Acids Res.">
        <title>Genomic blueprint of Hahella chejuensis, a marine microbe producing an algicidal agent.</title>
        <authorList>
            <person name="Jeong H."/>
            <person name="Yim J.H."/>
            <person name="Lee C."/>
            <person name="Choi S.-H."/>
            <person name="Park Y.K."/>
            <person name="Yoon S.H."/>
            <person name="Hur C.-G."/>
            <person name="Kang H.-Y."/>
            <person name="Kim D."/>
            <person name="Lee H.H."/>
            <person name="Park K.H."/>
            <person name="Park S.-H."/>
            <person name="Park H.-S."/>
            <person name="Lee H.K."/>
            <person name="Oh T.K."/>
            <person name="Kim J.F."/>
        </authorList>
    </citation>
    <scope>NUCLEOTIDE SEQUENCE [LARGE SCALE GENOMIC DNA]</scope>
    <source>
        <strain evidence="1 2">KCTC 2396</strain>
    </source>
</reference>
<organism evidence="1 2">
    <name type="scientific">Hahella chejuensis (strain KCTC 2396)</name>
    <dbReference type="NCBI Taxonomy" id="349521"/>
    <lineage>
        <taxon>Bacteria</taxon>
        <taxon>Pseudomonadati</taxon>
        <taxon>Pseudomonadota</taxon>
        <taxon>Gammaproteobacteria</taxon>
        <taxon>Oceanospirillales</taxon>
        <taxon>Hahellaceae</taxon>
        <taxon>Hahella</taxon>
    </lineage>
</organism>
<name>Q2SNB2_HAHCH</name>